<evidence type="ECO:0000256" key="2">
    <source>
        <dbReference type="ARBA" id="ARBA00023134"/>
    </source>
</evidence>
<keyword evidence="2 3" id="KW-0342">GTP-binding</keyword>
<sequence length="798" mass="88718">MAALGEDLLATVNKLQDLVFNTIGNDSLDLPQIVVVGSQSAGKSSVLENIVGRDFLPRGSGIVTRRPLILQLINIPDDDSTPEIPDPYRSPTAARRSEWAEFHHLPNRRFNDFHDVKREIENETSRVAGTNKGINRQPINLKIYSPHVLNLTLVDLPGLTKVPIGDQPTDIEKQTRTLISEYIAKPNSIVLAVSPANVDIVNSEALKLARHVDPLGRRTIGVLTKLDLMDHGTNALDILSGRVYPLKLGFIGVVNRSQQDIQGNKPMQEALQAEMDFFKHHPAYRNISSRCGTQFLAKTLNTTLMGHIRERLPDIKARLNTLMGQTQQELAGYGDMHFSGKEHRGSLILQLMTRFATSFISSIDGTSTEISTKELCGGARIYYIFNSVFGSSLESIDPTSNLSALDIRTAIRNSTGPRPSLFVPEMAFDLLVKPQIKLLEIPSQRCVELVYEELIKICHTCGSIELSRFPRLQAKLIETVSDLLRERLGPSSSYVESLISIQRAYINTNHPNFLGAAAAMSHVVSAKQERERKRLIQEERDRREKRRLKELGVNGADPTEDGGEDSPITEKPEPSHRKLVAKQSRSMSPAVHSEAGGVNLANGGRGTSPSRLNGHHLAHGGARDTFLNYFFGKDGVSPVAASSLPPLASRHISQASEPNFTQSLRRKEELPSRSVPPRDDYDDPTGRSYGLASHLGESNEPAMTEREAMESELIRALISSYFNIVRESIADQVPKAIMHLLVNHCKDVVQNRLVSELYKEVLFEELLYEDDGVKKEREKCEKLLQTYREAAKIIGEVL</sequence>
<dbReference type="Proteomes" id="UP001338125">
    <property type="component" value="Unassembled WGS sequence"/>
</dbReference>
<dbReference type="Pfam" id="PF01031">
    <property type="entry name" value="Dynamin_M"/>
    <property type="match status" value="1"/>
</dbReference>
<keyword evidence="1 3" id="KW-0547">Nucleotide-binding</keyword>
<feature type="domain" description="Dynamin-type G" evidence="6">
    <location>
        <begin position="27"/>
        <end position="313"/>
    </location>
</feature>
<dbReference type="InterPro" id="IPR000375">
    <property type="entry name" value="Dynamin_stalk"/>
</dbReference>
<dbReference type="SMART" id="SM00053">
    <property type="entry name" value="DYNc"/>
    <property type="match status" value="1"/>
</dbReference>
<feature type="compositionally biased region" description="Basic and acidic residues" evidence="4">
    <location>
        <begin position="527"/>
        <end position="550"/>
    </location>
</feature>
<accession>A0ABR0S790</accession>
<feature type="region of interest" description="Disordered" evidence="4">
    <location>
        <begin position="525"/>
        <end position="617"/>
    </location>
</feature>
<feature type="domain" description="GED" evidence="5">
    <location>
        <begin position="711"/>
        <end position="798"/>
    </location>
</feature>
<dbReference type="InterPro" id="IPR022812">
    <property type="entry name" value="Dynamin"/>
</dbReference>
<evidence type="ECO:0000313" key="7">
    <source>
        <dbReference type="EMBL" id="KAK5987660.1"/>
    </source>
</evidence>
<dbReference type="PROSITE" id="PS51388">
    <property type="entry name" value="GED"/>
    <property type="match status" value="1"/>
</dbReference>
<dbReference type="Pfam" id="PF00350">
    <property type="entry name" value="Dynamin_N"/>
    <property type="match status" value="1"/>
</dbReference>
<dbReference type="PROSITE" id="PS00410">
    <property type="entry name" value="G_DYNAMIN_1"/>
    <property type="match status" value="1"/>
</dbReference>
<organism evidence="7 8">
    <name type="scientific">Cladobotryum mycophilum</name>
    <dbReference type="NCBI Taxonomy" id="491253"/>
    <lineage>
        <taxon>Eukaryota</taxon>
        <taxon>Fungi</taxon>
        <taxon>Dikarya</taxon>
        <taxon>Ascomycota</taxon>
        <taxon>Pezizomycotina</taxon>
        <taxon>Sordariomycetes</taxon>
        <taxon>Hypocreomycetidae</taxon>
        <taxon>Hypocreales</taxon>
        <taxon>Hypocreaceae</taxon>
        <taxon>Cladobotryum</taxon>
    </lineage>
</organism>
<dbReference type="EMBL" id="JAVFKD010000016">
    <property type="protein sequence ID" value="KAK5987660.1"/>
    <property type="molecule type" value="Genomic_DNA"/>
</dbReference>
<feature type="region of interest" description="Disordered" evidence="4">
    <location>
        <begin position="652"/>
        <end position="706"/>
    </location>
</feature>
<dbReference type="Gene3D" id="1.20.120.1240">
    <property type="entry name" value="Dynamin, middle domain"/>
    <property type="match status" value="2"/>
</dbReference>
<dbReference type="InterPro" id="IPR030381">
    <property type="entry name" value="G_DYNAMIN_dom"/>
</dbReference>
<comment type="caution">
    <text evidence="7">The sequence shown here is derived from an EMBL/GenBank/DDBJ whole genome shotgun (WGS) entry which is preliminary data.</text>
</comment>
<reference evidence="7 8" key="1">
    <citation type="submission" date="2024-01" db="EMBL/GenBank/DDBJ databases">
        <title>Complete genome of Cladobotryum mycophilum ATHUM6906.</title>
        <authorList>
            <person name="Christinaki A.C."/>
            <person name="Myridakis A.I."/>
            <person name="Kouvelis V.N."/>
        </authorList>
    </citation>
    <scope>NUCLEOTIDE SEQUENCE [LARGE SCALE GENOMIC DNA]</scope>
    <source>
        <strain evidence="7 8">ATHUM6906</strain>
    </source>
</reference>
<dbReference type="PANTHER" id="PTHR11566:SF235">
    <property type="entry name" value="DYNAMIN-RELATED PROTEIN DNM1"/>
    <property type="match status" value="1"/>
</dbReference>
<evidence type="ECO:0000259" key="6">
    <source>
        <dbReference type="PROSITE" id="PS51718"/>
    </source>
</evidence>
<evidence type="ECO:0000256" key="4">
    <source>
        <dbReference type="SAM" id="MobiDB-lite"/>
    </source>
</evidence>
<evidence type="ECO:0000313" key="8">
    <source>
        <dbReference type="Proteomes" id="UP001338125"/>
    </source>
</evidence>
<dbReference type="InterPro" id="IPR003130">
    <property type="entry name" value="GED"/>
</dbReference>
<dbReference type="PANTHER" id="PTHR11566">
    <property type="entry name" value="DYNAMIN"/>
    <property type="match status" value="1"/>
</dbReference>
<keyword evidence="8" id="KW-1185">Reference proteome</keyword>
<dbReference type="SUPFAM" id="SSF52540">
    <property type="entry name" value="P-loop containing nucleoside triphosphate hydrolases"/>
    <property type="match status" value="1"/>
</dbReference>
<dbReference type="InterPro" id="IPR020850">
    <property type="entry name" value="GED_dom"/>
</dbReference>
<dbReference type="CDD" id="cd08771">
    <property type="entry name" value="DLP_1"/>
    <property type="match status" value="1"/>
</dbReference>
<comment type="similarity">
    <text evidence="3">Belongs to the TRAFAC class dynamin-like GTPase superfamily. Dynamin/Fzo/YdjA family.</text>
</comment>
<dbReference type="Gene3D" id="3.40.50.300">
    <property type="entry name" value="P-loop containing nucleotide triphosphate hydrolases"/>
    <property type="match status" value="1"/>
</dbReference>
<dbReference type="InterPro" id="IPR019762">
    <property type="entry name" value="Dynamin_GTPase_CS"/>
</dbReference>
<dbReference type="PRINTS" id="PR00195">
    <property type="entry name" value="DYNAMIN"/>
</dbReference>
<dbReference type="InterPro" id="IPR001401">
    <property type="entry name" value="Dynamin_GTPase"/>
</dbReference>
<dbReference type="Pfam" id="PF02212">
    <property type="entry name" value="GED"/>
    <property type="match status" value="1"/>
</dbReference>
<name>A0ABR0S790_9HYPO</name>
<dbReference type="PROSITE" id="PS51718">
    <property type="entry name" value="G_DYNAMIN_2"/>
    <property type="match status" value="1"/>
</dbReference>
<evidence type="ECO:0000256" key="3">
    <source>
        <dbReference type="RuleBase" id="RU003932"/>
    </source>
</evidence>
<dbReference type="InterPro" id="IPR027417">
    <property type="entry name" value="P-loop_NTPase"/>
</dbReference>
<dbReference type="InterPro" id="IPR045063">
    <property type="entry name" value="Dynamin_N"/>
</dbReference>
<feature type="compositionally biased region" description="Basic and acidic residues" evidence="4">
    <location>
        <begin position="665"/>
        <end position="679"/>
    </location>
</feature>
<proteinExistence type="inferred from homology"/>
<feature type="compositionally biased region" description="Polar residues" evidence="4">
    <location>
        <begin position="652"/>
        <end position="663"/>
    </location>
</feature>
<evidence type="ECO:0000256" key="1">
    <source>
        <dbReference type="ARBA" id="ARBA00022741"/>
    </source>
</evidence>
<dbReference type="SMART" id="SM00302">
    <property type="entry name" value="GED"/>
    <property type="match status" value="1"/>
</dbReference>
<gene>
    <name evidence="7" type="ORF">PT974_11792</name>
</gene>
<protein>
    <submittedName>
        <fullName evidence="7">Dynamin-related protein DNM1</fullName>
    </submittedName>
</protein>
<evidence type="ECO:0000259" key="5">
    <source>
        <dbReference type="PROSITE" id="PS51388"/>
    </source>
</evidence>